<dbReference type="InterPro" id="IPR008312">
    <property type="entry name" value="T6SS_TssB1"/>
</dbReference>
<dbReference type="OrthoDB" id="9789942at2"/>
<dbReference type="PANTHER" id="PTHR35850">
    <property type="entry name" value="CYTOPLASMIC PROTEIN-RELATED"/>
    <property type="match status" value="1"/>
</dbReference>
<proteinExistence type="predicted"/>
<accession>A0A4Y9M7Z0</accession>
<dbReference type="PANTHER" id="PTHR35850:SF1">
    <property type="entry name" value="TYPE VI SECRETION SYSTEM SHEATH PROTEIN TSSB1"/>
    <property type="match status" value="1"/>
</dbReference>
<dbReference type="Proteomes" id="UP000297966">
    <property type="component" value="Unassembled WGS sequence"/>
</dbReference>
<gene>
    <name evidence="1" type="primary">tssB</name>
    <name evidence="1" type="ORF">E4K65_03420</name>
</gene>
<organism evidence="1 2">
    <name type="scientific">Bradyrhizobium niftali</name>
    <dbReference type="NCBI Taxonomy" id="2560055"/>
    <lineage>
        <taxon>Bacteria</taxon>
        <taxon>Pseudomonadati</taxon>
        <taxon>Pseudomonadota</taxon>
        <taxon>Alphaproteobacteria</taxon>
        <taxon>Hyphomicrobiales</taxon>
        <taxon>Nitrobacteraceae</taxon>
        <taxon>Bradyrhizobium</taxon>
    </lineage>
</organism>
<keyword evidence="2" id="KW-1185">Reference proteome</keyword>
<evidence type="ECO:0000313" key="2">
    <source>
        <dbReference type="Proteomes" id="UP000297966"/>
    </source>
</evidence>
<dbReference type="EMBL" id="SPQT01000001">
    <property type="protein sequence ID" value="TFV51151.1"/>
    <property type="molecule type" value="Genomic_DNA"/>
</dbReference>
<protein>
    <submittedName>
        <fullName evidence="1">Type VI secretion system contractile sheath small subunit</fullName>
    </submittedName>
</protein>
<comment type="caution">
    <text evidence="1">The sequence shown here is derived from an EMBL/GenBank/DDBJ whole genome shotgun (WGS) entry which is preliminary data.</text>
</comment>
<sequence length="183" mass="20535">MRFRSEGTMATDSGQKFIRRNRAPRVHITYEDPYDAERLIELPFVMGVLSDLSGNNPGVEKTKVEERKFLEFDMDNFDNRMAAIQPGVTARVANRLSDGSDEKISVNLRFNKMADFTPVAVARQVPATAKLLEAREQLANLLRYMDGKVAAEDQLKKLLADPQLMAALRERATSQSTEPGTES</sequence>
<name>A0A4Y9M7Z0_9BRAD</name>
<dbReference type="PIRSF" id="PIRSF028301">
    <property type="entry name" value="UCP028301"/>
    <property type="match status" value="1"/>
</dbReference>
<dbReference type="Pfam" id="PF05591">
    <property type="entry name" value="T6SS_VipA"/>
    <property type="match status" value="1"/>
</dbReference>
<evidence type="ECO:0000313" key="1">
    <source>
        <dbReference type="EMBL" id="TFV51151.1"/>
    </source>
</evidence>
<dbReference type="NCBIfam" id="TIGR03358">
    <property type="entry name" value="VI_chp_5"/>
    <property type="match status" value="1"/>
</dbReference>
<reference evidence="1 2" key="1">
    <citation type="submission" date="2019-03" db="EMBL/GenBank/DDBJ databases">
        <title>Bradyrhizobium diversity isolated from nodules of Chamaecrista fasciculata.</title>
        <authorList>
            <person name="Klepa M.S."/>
            <person name="Urquiaga M.O."/>
            <person name="Hungria M."/>
            <person name="Delamuta J.R."/>
        </authorList>
    </citation>
    <scope>NUCLEOTIDE SEQUENCE [LARGE SCALE GENOMIC DNA]</scope>
    <source>
        <strain evidence="1 2">CNPSo 3448</strain>
    </source>
</reference>
<dbReference type="AlphaFoldDB" id="A0A4Y9M7Z0"/>